<dbReference type="RefSeq" id="WP_120605287.1">
    <property type="nucleotide sequence ID" value="NZ_RAWE01000111.1"/>
</dbReference>
<dbReference type="Proteomes" id="UP000268313">
    <property type="component" value="Unassembled WGS sequence"/>
</dbReference>
<comment type="caution">
    <text evidence="3">The sequence shown here is derived from an EMBL/GenBank/DDBJ whole genome shotgun (WGS) entry which is preliminary data.</text>
</comment>
<protein>
    <recommendedName>
        <fullName evidence="2">Peptidase MA-like domain-containing protein</fullName>
    </recommendedName>
</protein>
<name>A0A3A8JX77_9BACT</name>
<organism evidence="3 4">
    <name type="scientific">Corallococcus carmarthensis</name>
    <dbReference type="NCBI Taxonomy" id="2316728"/>
    <lineage>
        <taxon>Bacteria</taxon>
        <taxon>Pseudomonadati</taxon>
        <taxon>Myxococcota</taxon>
        <taxon>Myxococcia</taxon>
        <taxon>Myxococcales</taxon>
        <taxon>Cystobacterineae</taxon>
        <taxon>Myxococcaceae</taxon>
        <taxon>Corallococcus</taxon>
    </lineage>
</organism>
<feature type="domain" description="Peptidase MA-like" evidence="2">
    <location>
        <begin position="312"/>
        <end position="453"/>
    </location>
</feature>
<feature type="compositionally biased region" description="Basic and acidic residues" evidence="1">
    <location>
        <begin position="170"/>
        <end position="183"/>
    </location>
</feature>
<feature type="region of interest" description="Disordered" evidence="1">
    <location>
        <begin position="143"/>
        <end position="201"/>
    </location>
</feature>
<evidence type="ECO:0000313" key="4">
    <source>
        <dbReference type="Proteomes" id="UP000268313"/>
    </source>
</evidence>
<reference evidence="4" key="1">
    <citation type="submission" date="2018-09" db="EMBL/GenBank/DDBJ databases">
        <authorList>
            <person name="Livingstone P.G."/>
            <person name="Whitworth D.E."/>
        </authorList>
    </citation>
    <scope>NUCLEOTIDE SEQUENCE [LARGE SCALE GENOMIC DNA]</scope>
    <source>
        <strain evidence="4">CA043D</strain>
    </source>
</reference>
<dbReference type="AlphaFoldDB" id="A0A3A8JX77"/>
<keyword evidence="4" id="KW-1185">Reference proteome</keyword>
<dbReference type="EMBL" id="RAWE01000111">
    <property type="protein sequence ID" value="RKG99556.1"/>
    <property type="molecule type" value="Genomic_DNA"/>
</dbReference>
<evidence type="ECO:0000313" key="3">
    <source>
        <dbReference type="EMBL" id="RKG99556.1"/>
    </source>
</evidence>
<proteinExistence type="predicted"/>
<dbReference type="Gene3D" id="1.25.40.10">
    <property type="entry name" value="Tetratricopeptide repeat domain"/>
    <property type="match status" value="1"/>
</dbReference>
<evidence type="ECO:0000256" key="1">
    <source>
        <dbReference type="SAM" id="MobiDB-lite"/>
    </source>
</evidence>
<dbReference type="InterPro" id="IPR011990">
    <property type="entry name" value="TPR-like_helical_dom_sf"/>
</dbReference>
<feature type="compositionally biased region" description="Basic and acidic residues" evidence="1">
    <location>
        <begin position="145"/>
        <end position="157"/>
    </location>
</feature>
<dbReference type="InterPro" id="IPR039568">
    <property type="entry name" value="Peptidase_MA-like_dom"/>
</dbReference>
<dbReference type="Pfam" id="PF13485">
    <property type="entry name" value="Peptidase_MA_2"/>
    <property type="match status" value="1"/>
</dbReference>
<sequence>MNTPLIALLLLAAAPPAQKAKELAAHKEWEELYLAFAAADPSAYPEEQRPSVAAPLLKGCEALLAEDAVMAYSLGERAVAFQETAGGLRCLARSALKTDQRASAEEALKKGLEHFPKDGAFALELGRLQLQDKDSAGALATLEKVPPKSKEGAEARKLMQQARAQVSEEGAARREAERLEQRMNGEPGPGDTRQAKATAGADIRPASLSYESGVGKDGMRVRQNSRFAIRYFNSDRDFGQRAEYEGKVVSALDEAYDFTQRTLGRARERQLNVVLYTRDEFATHLGATYAARVAGLYHDDAIRMNDAAELTQMTKATLVHEYVHAAVDEICPSGGGALPRWFNEGLAEYIEWRYLGLDGPPRNLREAMRGQAKQGRLPKLSDMDSQAPISMSQPEIAYGTSAMAVRELVRLGGQEKLLDFIQKAGRAGSFQEALQATYEKDFAGLDQAVRSALSGR</sequence>
<dbReference type="SUPFAM" id="SSF48452">
    <property type="entry name" value="TPR-like"/>
    <property type="match status" value="1"/>
</dbReference>
<dbReference type="OrthoDB" id="9787613at2"/>
<accession>A0A3A8JX77</accession>
<gene>
    <name evidence="3" type="ORF">D7X32_26135</name>
</gene>
<evidence type="ECO:0000259" key="2">
    <source>
        <dbReference type="Pfam" id="PF13485"/>
    </source>
</evidence>
<dbReference type="Pfam" id="PF14559">
    <property type="entry name" value="TPR_19"/>
    <property type="match status" value="1"/>
</dbReference>